<dbReference type="InterPro" id="IPR036028">
    <property type="entry name" value="SH3-like_dom_sf"/>
</dbReference>
<evidence type="ECO:0000313" key="23">
    <source>
        <dbReference type="EMBL" id="KAF4112823.1"/>
    </source>
</evidence>
<evidence type="ECO:0000256" key="7">
    <source>
        <dbReference type="ARBA" id="ARBA00022475"/>
    </source>
</evidence>
<dbReference type="InterPro" id="IPR019003">
    <property type="entry name" value="AMER"/>
</dbReference>
<dbReference type="PANTHER" id="PTHR47544">
    <property type="entry name" value="RHO GUANINE NUCLEOTIDE EXCHANGE FACTOR 4"/>
    <property type="match status" value="1"/>
</dbReference>
<dbReference type="InterPro" id="IPR000219">
    <property type="entry name" value="DH_dom"/>
</dbReference>
<evidence type="ECO:0000256" key="13">
    <source>
        <dbReference type="ARBA" id="ARBA00023136"/>
    </source>
</evidence>
<evidence type="ECO:0000256" key="9">
    <source>
        <dbReference type="ARBA" id="ARBA00022658"/>
    </source>
</evidence>
<dbReference type="InterPro" id="IPR035728">
    <property type="entry name" value="ARHGEF9_SH3"/>
</dbReference>
<keyword evidence="8" id="KW-0963">Cytoplasm</keyword>
<feature type="domain" description="DH" evidence="22">
    <location>
        <begin position="1102"/>
        <end position="1286"/>
    </location>
</feature>
<evidence type="ECO:0000256" key="8">
    <source>
        <dbReference type="ARBA" id="ARBA00022490"/>
    </source>
</evidence>
<dbReference type="Pfam" id="PF22697">
    <property type="entry name" value="SOS1_NGEF_PH"/>
    <property type="match status" value="1"/>
</dbReference>
<dbReference type="InterPro" id="IPR001849">
    <property type="entry name" value="PH_domain"/>
</dbReference>
<proteinExistence type="inferred from homology"/>
<dbReference type="GO" id="GO:0008289">
    <property type="term" value="F:lipid binding"/>
    <property type="evidence" value="ECO:0007669"/>
    <property type="project" value="UniProtKB-KW"/>
</dbReference>
<feature type="compositionally biased region" description="Polar residues" evidence="19">
    <location>
        <begin position="371"/>
        <end position="395"/>
    </location>
</feature>
<keyword evidence="12" id="KW-0446">Lipid-binding</keyword>
<keyword evidence="7" id="KW-1003">Cell membrane</keyword>
<dbReference type="FunFam" id="1.20.900.10:FF:000002">
    <property type="entry name" value="Rho guanine nucleotide exchange factor 9"/>
    <property type="match status" value="1"/>
</dbReference>
<feature type="region of interest" description="Disordered" evidence="19">
    <location>
        <begin position="561"/>
        <end position="619"/>
    </location>
</feature>
<dbReference type="PROSITE" id="PS50003">
    <property type="entry name" value="PH_DOMAIN"/>
    <property type="match status" value="1"/>
</dbReference>
<feature type="compositionally biased region" description="Basic and acidic residues" evidence="19">
    <location>
        <begin position="901"/>
        <end position="917"/>
    </location>
</feature>
<evidence type="ECO:0000259" key="21">
    <source>
        <dbReference type="PROSITE" id="PS50003"/>
    </source>
</evidence>
<dbReference type="SMART" id="SM00233">
    <property type="entry name" value="PH"/>
    <property type="match status" value="1"/>
</dbReference>
<feature type="region of interest" description="Disordered" evidence="19">
    <location>
        <begin position="213"/>
        <end position="240"/>
    </location>
</feature>
<dbReference type="Gene3D" id="2.30.29.30">
    <property type="entry name" value="Pleckstrin-homology domain (PH domain)/Phosphotyrosine-binding domain (PTB)"/>
    <property type="match status" value="1"/>
</dbReference>
<feature type="compositionally biased region" description="Polar residues" evidence="19">
    <location>
        <begin position="71"/>
        <end position="80"/>
    </location>
</feature>
<evidence type="ECO:0000256" key="1">
    <source>
        <dbReference type="ARBA" id="ARBA00004202"/>
    </source>
</evidence>
<feature type="region of interest" description="Disordered" evidence="19">
    <location>
        <begin position="896"/>
        <end position="918"/>
    </location>
</feature>
<dbReference type="FunFam" id="2.30.30.40:FF:000037">
    <property type="entry name" value="Rho guanine nucleotide exchange factor 9"/>
    <property type="match status" value="1"/>
</dbReference>
<dbReference type="FunFam" id="2.30.29.30:FF:000015">
    <property type="entry name" value="Rho guanine nucleotide exchange factor 9"/>
    <property type="match status" value="1"/>
</dbReference>
<dbReference type="InterPro" id="IPR055251">
    <property type="entry name" value="SOS1_NGEF_PH"/>
</dbReference>
<feature type="region of interest" description="Disordered" evidence="19">
    <location>
        <begin position="364"/>
        <end position="449"/>
    </location>
</feature>
<evidence type="ECO:0000256" key="12">
    <source>
        <dbReference type="ARBA" id="ARBA00023121"/>
    </source>
</evidence>
<feature type="domain" description="PH" evidence="21">
    <location>
        <begin position="1317"/>
        <end position="1424"/>
    </location>
</feature>
<dbReference type="InterPro" id="IPR035899">
    <property type="entry name" value="DBL_dom_sf"/>
</dbReference>
<feature type="region of interest" description="Disordered" evidence="19">
    <location>
        <begin position="54"/>
        <end position="144"/>
    </location>
</feature>
<feature type="region of interest" description="Disordered" evidence="19">
    <location>
        <begin position="172"/>
        <end position="191"/>
    </location>
</feature>
<evidence type="ECO:0000256" key="14">
    <source>
        <dbReference type="ARBA" id="ARBA00031572"/>
    </source>
</evidence>
<dbReference type="GO" id="GO:0005737">
    <property type="term" value="C:cytoplasm"/>
    <property type="evidence" value="ECO:0007669"/>
    <property type="project" value="UniProtKB-SubCell"/>
</dbReference>
<keyword evidence="13" id="KW-0472">Membrane</keyword>
<keyword evidence="11" id="KW-0770">Synapse</keyword>
<dbReference type="Pfam" id="PF07653">
    <property type="entry name" value="SH3_2"/>
    <property type="match status" value="1"/>
</dbReference>
<feature type="region of interest" description="Disordered" evidence="19">
    <location>
        <begin position="1068"/>
        <end position="1088"/>
    </location>
</feature>
<dbReference type="CDD" id="cd01224">
    <property type="entry name" value="PH_Collybistin_ASEF"/>
    <property type="match status" value="1"/>
</dbReference>
<protein>
    <recommendedName>
        <fullName evidence="5">Rho guanine nucleotide exchange factor 9</fullName>
    </recommendedName>
    <alternativeName>
        <fullName evidence="14">Collybistin</fullName>
    </alternativeName>
    <alternativeName>
        <fullName evidence="15">Rac/Cdc42 guanine nucleotide exchange factor 9</fullName>
    </alternativeName>
</protein>
<dbReference type="SMART" id="SM00326">
    <property type="entry name" value="SH3"/>
    <property type="match status" value="1"/>
</dbReference>
<comment type="subunit">
    <text evidence="4">Interacts with GPHN.</text>
</comment>
<evidence type="ECO:0000256" key="10">
    <source>
        <dbReference type="ARBA" id="ARBA00022687"/>
    </source>
</evidence>
<feature type="region of interest" description="Disordered" evidence="19">
    <location>
        <begin position="1"/>
        <end position="37"/>
    </location>
</feature>
<keyword evidence="6 18" id="KW-0728">SH3 domain</keyword>
<dbReference type="SMART" id="SM00325">
    <property type="entry name" value="RhoGEF"/>
    <property type="match status" value="1"/>
</dbReference>
<comment type="subcellular location">
    <subcellularLocation>
        <location evidence="1">Cell membrane</location>
        <topology evidence="1">Peripheral membrane protein</topology>
    </subcellularLocation>
    <subcellularLocation>
        <location evidence="2">Cytoplasm</location>
    </subcellularLocation>
    <subcellularLocation>
        <location evidence="16">Postsynaptic density</location>
    </subcellularLocation>
</comment>
<dbReference type="Pfam" id="PF00621">
    <property type="entry name" value="RhoGEF"/>
    <property type="match status" value="1"/>
</dbReference>
<evidence type="ECO:0000256" key="16">
    <source>
        <dbReference type="ARBA" id="ARBA00034105"/>
    </source>
</evidence>
<sequence>METATGSEVVGAVGGPQSDSLSHDSPQPQSPPSVKIRKTAFRFFGGRKSICVLPSFFGGRGRSQRKGSSKTSVTKSQTYDGVSRAGWEDLGRGNSEAASGDFEFCASSDPQKSQEDHGKSQSLPRQRRGLRGLFNSIRRHRKSKNVEVEKREALEMSSSFHAEIVPGALSSVSDRSEELVPDVPNQSTGSECELPLAATECTKDVTLVPEKRRSRVEVDKRKKAKEEENKGQEIQNARREGLTTYHQPLCAESELDRLAEQNVDVPDGEPPAVSCSSENLIYGDVSSLKSFDSLTGCGDIIADQDDVSVAESSVSAERGSRNAGKRSSCFVTYQGGGEEMATPDEIDADYLQSLWESETSNEVCYVPSDMGSDSPSLTPDQQISSIRATSNSSPLGITETALTPVDLLSPQSDRQESVPNSDEGYYDSTTPGMEDESRERPHQERLPRDSYSGDALYELFEPDDRLLSPALPPKDAHSFVGADKSPTNPLYALASSALETGSMETEEERLSKIQHALLCCELQNLRSPSKDQLLFHTDCFYDDSSLSTGNSKIALEESMNQCYPQSPPRSQPVKEPVPLSRGQIQGTPLFADSGFSPHVAETTRRQPQSENQSPLLPTRGCSQSQEELMVCFSQALVDFTKNTRLYCNSTESLDGSESSSPFGPSLSALPAIVTFDVVDMENEGECEQQTELVEEEEEELASPYEPFEDDGCYLQQDAFAECDQRTFDAYEQSLLLSNAWGIASLPRHLSLGRPCPPVPAPLALNRRSRSLDTDSLEFQTSELYTNCDSAFSQRRTADCSDKALPRQPCRVTVDSWRRGYGRNFESSNSAQQEAKLSHVGQSTVRPSHLPLKNNCRNRNLPGSARADGDGEILFGGGDALYPCSYPPTGMQWKNRPVGVTQEREREKRRLPPRRENRTASNRTYVSLPYAARCSRGADTGLQLASGARTCGKDTDPGPGLTLRMMKLVSGGSVVNAEAVWDHVTMADRELAFKAGDVIKVLDASNKDWWWGQIDEEEGWFPASFVRVESHPPQTKQLFYINPVAASRLTNATAKLWVNQEENTVVEAAESSSEVQNGHAEASPNPSTDCLCLGQPTQNRDQMRANVINEIMSTERHYIKHLKDICEGYLRQCKKRRDMFNDDQLKVIFGNIEDIYRFQLSFVRDLEKQFNTEEPHLSEIGPCFLEHQDGFWIYSEYCNNHVDACMELTRLMRDARYQHFFEACRLVQQMIDIAIDGYLLTPVQKICKYPLQLAELLKYTVQEHSDYRYVAAALAVMRNVTQQINERKRRLENIDKIAQWQASVLDWEGEDILDRSSELVYTGEMSWIYQPYGRSQTRIFFLFDHQMVLCKKDLIRRDILYYKGRIDMDRYEVIDAIDGRDDDFNVSVKNAFKLANRDTDEIHLFLPKKLEEKIRWLRAFQEERKMVQEDEKIGFEISQYQKRQAALTVRRVTKQKGVGRSGPPAYPPPLDPMNPGQYLLPDGYGQADGYEYEPKRSTSPFWQNFSRLAPFKK</sequence>
<feature type="compositionally biased region" description="Polar residues" evidence="19">
    <location>
        <begin position="605"/>
        <end position="619"/>
    </location>
</feature>
<feature type="domain" description="SH3" evidence="20">
    <location>
        <begin position="971"/>
        <end position="1030"/>
    </location>
</feature>
<dbReference type="GO" id="GO:0005085">
    <property type="term" value="F:guanyl-nucleotide exchange factor activity"/>
    <property type="evidence" value="ECO:0007669"/>
    <property type="project" value="UniProtKB-KW"/>
</dbReference>
<evidence type="ECO:0000256" key="17">
    <source>
        <dbReference type="ARBA" id="ARBA00043844"/>
    </source>
</evidence>
<dbReference type="CDD" id="cd11975">
    <property type="entry name" value="SH3_ARHGEF9"/>
    <property type="match status" value="1"/>
</dbReference>
<dbReference type="GO" id="GO:0005886">
    <property type="term" value="C:plasma membrane"/>
    <property type="evidence" value="ECO:0007669"/>
    <property type="project" value="UniProtKB-SubCell"/>
</dbReference>
<comment type="similarity">
    <text evidence="3">Belongs to the Amer family.</text>
</comment>
<comment type="function">
    <text evidence="17">Acts as a guanine nucleotide exchange factor (GEF) for CDC42. Promotes formation of GPHN clusters.</text>
</comment>
<feature type="compositionally biased region" description="Basic and acidic residues" evidence="19">
    <location>
        <begin position="435"/>
        <end position="448"/>
    </location>
</feature>
<dbReference type="EMBL" id="JAAMOB010000005">
    <property type="protein sequence ID" value="KAF4112823.1"/>
    <property type="molecule type" value="Genomic_DNA"/>
</dbReference>
<evidence type="ECO:0000256" key="15">
    <source>
        <dbReference type="ARBA" id="ARBA00032237"/>
    </source>
</evidence>
<dbReference type="SUPFAM" id="SSF50044">
    <property type="entry name" value="SH3-domain"/>
    <property type="match status" value="1"/>
</dbReference>
<accession>A0A7J6D0U4</accession>
<feature type="compositionally biased region" description="Polar residues" evidence="19">
    <location>
        <begin position="409"/>
        <end position="420"/>
    </location>
</feature>
<gene>
    <name evidence="23" type="ORF">G5714_005368</name>
</gene>
<evidence type="ECO:0000256" key="5">
    <source>
        <dbReference type="ARBA" id="ARBA00017486"/>
    </source>
</evidence>
<comment type="caution">
    <text evidence="23">The sequence shown here is derived from an EMBL/GenBank/DDBJ whole genome shotgun (WGS) entry which is preliminary data.</text>
</comment>
<name>A0A7J6D0U4_9TELE</name>
<dbReference type="CDD" id="cd00160">
    <property type="entry name" value="RhoGEF"/>
    <property type="match status" value="1"/>
</dbReference>
<evidence type="ECO:0000259" key="22">
    <source>
        <dbReference type="PROSITE" id="PS50010"/>
    </source>
</evidence>
<evidence type="ECO:0000256" key="2">
    <source>
        <dbReference type="ARBA" id="ARBA00004496"/>
    </source>
</evidence>
<dbReference type="SUPFAM" id="SSF48065">
    <property type="entry name" value="DBL homology domain (DH-domain)"/>
    <property type="match status" value="1"/>
</dbReference>
<dbReference type="Gene3D" id="1.20.900.10">
    <property type="entry name" value="Dbl homology (DH) domain"/>
    <property type="match status" value="1"/>
</dbReference>
<dbReference type="SUPFAM" id="SSF50729">
    <property type="entry name" value="PH domain-like"/>
    <property type="match status" value="1"/>
</dbReference>
<dbReference type="GO" id="GO:0014069">
    <property type="term" value="C:postsynaptic density"/>
    <property type="evidence" value="ECO:0007669"/>
    <property type="project" value="UniProtKB-SubCell"/>
</dbReference>
<feature type="region of interest" description="Disordered" evidence="19">
    <location>
        <begin position="838"/>
        <end position="867"/>
    </location>
</feature>
<feature type="region of interest" description="Disordered" evidence="19">
    <location>
        <begin position="1452"/>
        <end position="1478"/>
    </location>
</feature>
<dbReference type="InterPro" id="IPR011993">
    <property type="entry name" value="PH-like_dom_sf"/>
</dbReference>
<keyword evidence="9" id="KW-0344">Guanine-nucleotide releasing factor</keyword>
<dbReference type="PROSITE" id="PS50010">
    <property type="entry name" value="DH_2"/>
    <property type="match status" value="1"/>
</dbReference>
<dbReference type="PROSITE" id="PS50002">
    <property type="entry name" value="SH3"/>
    <property type="match status" value="1"/>
</dbReference>
<dbReference type="GO" id="GO:0016055">
    <property type="term" value="P:Wnt signaling pathway"/>
    <property type="evidence" value="ECO:0007669"/>
    <property type="project" value="UniProtKB-KW"/>
</dbReference>
<dbReference type="Gene3D" id="2.30.30.40">
    <property type="entry name" value="SH3 Domains"/>
    <property type="match status" value="1"/>
</dbReference>
<evidence type="ECO:0000256" key="4">
    <source>
        <dbReference type="ARBA" id="ARBA00011232"/>
    </source>
</evidence>
<dbReference type="PANTHER" id="PTHR47544:SF4">
    <property type="entry name" value="RHO GUANINE NUCLEOTIDE EXCHANGE FACTOR 9"/>
    <property type="match status" value="1"/>
</dbReference>
<dbReference type="InterPro" id="IPR001452">
    <property type="entry name" value="SH3_domain"/>
</dbReference>
<reference evidence="23 24" key="1">
    <citation type="submission" date="2020-04" db="EMBL/GenBank/DDBJ databases">
        <title>Chromosome-level genome assembly of a cyprinid fish Onychostoma macrolepis by integration of Nanopore Sequencing, Bionano and Hi-C technology.</title>
        <authorList>
            <person name="Wang D."/>
        </authorList>
    </citation>
    <scope>NUCLEOTIDE SEQUENCE [LARGE SCALE GENOMIC DNA]</scope>
    <source>
        <strain evidence="23">SWU-2019</strain>
        <tissue evidence="23">Muscle</tissue>
    </source>
</reference>
<feature type="compositionally biased region" description="Low complexity" evidence="19">
    <location>
        <begin position="16"/>
        <end position="27"/>
    </location>
</feature>
<evidence type="ECO:0000256" key="18">
    <source>
        <dbReference type="PROSITE-ProRule" id="PRU00192"/>
    </source>
</evidence>
<evidence type="ECO:0000256" key="3">
    <source>
        <dbReference type="ARBA" id="ARBA00007750"/>
    </source>
</evidence>
<evidence type="ECO:0000256" key="11">
    <source>
        <dbReference type="ARBA" id="ARBA00023018"/>
    </source>
</evidence>
<keyword evidence="24" id="KW-1185">Reference proteome</keyword>
<keyword evidence="10" id="KW-0879">Wnt signaling pathway</keyword>
<evidence type="ECO:0000259" key="20">
    <source>
        <dbReference type="PROSITE" id="PS50002"/>
    </source>
</evidence>
<evidence type="ECO:0000256" key="6">
    <source>
        <dbReference type="ARBA" id="ARBA00022443"/>
    </source>
</evidence>
<dbReference type="Pfam" id="PF09422">
    <property type="entry name" value="AMER"/>
    <property type="match status" value="1"/>
</dbReference>
<evidence type="ECO:0000256" key="19">
    <source>
        <dbReference type="SAM" id="MobiDB-lite"/>
    </source>
</evidence>
<dbReference type="Proteomes" id="UP000579812">
    <property type="component" value="Unassembled WGS sequence"/>
</dbReference>
<organism evidence="23 24">
    <name type="scientific">Onychostoma macrolepis</name>
    <dbReference type="NCBI Taxonomy" id="369639"/>
    <lineage>
        <taxon>Eukaryota</taxon>
        <taxon>Metazoa</taxon>
        <taxon>Chordata</taxon>
        <taxon>Craniata</taxon>
        <taxon>Vertebrata</taxon>
        <taxon>Euteleostomi</taxon>
        <taxon>Actinopterygii</taxon>
        <taxon>Neopterygii</taxon>
        <taxon>Teleostei</taxon>
        <taxon>Ostariophysi</taxon>
        <taxon>Cypriniformes</taxon>
        <taxon>Cyprinidae</taxon>
        <taxon>Acrossocheilinae</taxon>
        <taxon>Onychostoma</taxon>
    </lineage>
</organism>
<evidence type="ECO:0000313" key="24">
    <source>
        <dbReference type="Proteomes" id="UP000579812"/>
    </source>
</evidence>